<dbReference type="Proteomes" id="UP000281553">
    <property type="component" value="Unassembled WGS sequence"/>
</dbReference>
<reference evidence="2 3" key="1">
    <citation type="submission" date="2018-11" db="EMBL/GenBank/DDBJ databases">
        <authorList>
            <consortium name="Pathogen Informatics"/>
        </authorList>
    </citation>
    <scope>NUCLEOTIDE SEQUENCE [LARGE SCALE GENOMIC DNA]</scope>
</reference>
<evidence type="ECO:0000313" key="2">
    <source>
        <dbReference type="EMBL" id="VDN16982.1"/>
    </source>
</evidence>
<protein>
    <submittedName>
        <fullName evidence="2">Uncharacterized protein</fullName>
    </submittedName>
</protein>
<dbReference type="AlphaFoldDB" id="A0A3P7PA67"/>
<feature type="compositionally biased region" description="Polar residues" evidence="1">
    <location>
        <begin position="18"/>
        <end position="36"/>
    </location>
</feature>
<name>A0A3P7PA67_DIBLA</name>
<gene>
    <name evidence="2" type="ORF">DILT_LOCUS12808</name>
</gene>
<proteinExistence type="predicted"/>
<evidence type="ECO:0000256" key="1">
    <source>
        <dbReference type="SAM" id="MobiDB-lite"/>
    </source>
</evidence>
<dbReference type="EMBL" id="UYRU01067761">
    <property type="protein sequence ID" value="VDN16982.1"/>
    <property type="molecule type" value="Genomic_DNA"/>
</dbReference>
<keyword evidence="3" id="KW-1185">Reference proteome</keyword>
<feature type="compositionally biased region" description="Basic residues" evidence="1">
    <location>
        <begin position="38"/>
        <end position="48"/>
    </location>
</feature>
<organism evidence="2 3">
    <name type="scientific">Dibothriocephalus latus</name>
    <name type="common">Fish tapeworm</name>
    <name type="synonym">Diphyllobothrium latum</name>
    <dbReference type="NCBI Taxonomy" id="60516"/>
    <lineage>
        <taxon>Eukaryota</taxon>
        <taxon>Metazoa</taxon>
        <taxon>Spiralia</taxon>
        <taxon>Lophotrochozoa</taxon>
        <taxon>Platyhelminthes</taxon>
        <taxon>Cestoda</taxon>
        <taxon>Eucestoda</taxon>
        <taxon>Diphyllobothriidea</taxon>
        <taxon>Diphyllobothriidae</taxon>
        <taxon>Dibothriocephalus</taxon>
    </lineage>
</organism>
<sequence>MIPLKRMKILAMSRRTGKNTNSSMTLRSHTVLTGNTMMKRRTTMNRLS</sequence>
<evidence type="ECO:0000313" key="3">
    <source>
        <dbReference type="Proteomes" id="UP000281553"/>
    </source>
</evidence>
<feature type="region of interest" description="Disordered" evidence="1">
    <location>
        <begin position="13"/>
        <end position="48"/>
    </location>
</feature>
<accession>A0A3P7PA67</accession>